<evidence type="ECO:0000256" key="1">
    <source>
        <dbReference type="ARBA" id="ARBA00004141"/>
    </source>
</evidence>
<name>A0A1L9X153_ASPA1</name>
<evidence type="ECO:0000313" key="9">
    <source>
        <dbReference type="EMBL" id="OJK02247.1"/>
    </source>
</evidence>
<dbReference type="GO" id="GO:0016020">
    <property type="term" value="C:membrane"/>
    <property type="evidence" value="ECO:0007669"/>
    <property type="project" value="UniProtKB-SubCell"/>
</dbReference>
<dbReference type="OMA" id="WTLIWIQ"/>
<comment type="subcellular location">
    <subcellularLocation>
        <location evidence="1">Membrane</location>
        <topology evidence="1">Multi-pass membrane protein</topology>
    </subcellularLocation>
</comment>
<evidence type="ECO:0000256" key="2">
    <source>
        <dbReference type="ARBA" id="ARBA00022692"/>
    </source>
</evidence>
<dbReference type="AlphaFoldDB" id="A0A1L9X153"/>
<feature type="domain" description="Rhodopsin" evidence="8">
    <location>
        <begin position="26"/>
        <end position="265"/>
    </location>
</feature>
<dbReference type="PANTHER" id="PTHR33048">
    <property type="entry name" value="PTH11-LIKE INTEGRAL MEMBRANE PROTEIN (AFU_ORTHOLOGUE AFUA_5G11245)"/>
    <property type="match status" value="1"/>
</dbReference>
<dbReference type="GeneID" id="30978556"/>
<dbReference type="InterPro" id="IPR052337">
    <property type="entry name" value="SAT4-like"/>
</dbReference>
<dbReference type="OrthoDB" id="5429740at2759"/>
<evidence type="ECO:0000256" key="6">
    <source>
        <dbReference type="SAM" id="MobiDB-lite"/>
    </source>
</evidence>
<evidence type="ECO:0000256" key="3">
    <source>
        <dbReference type="ARBA" id="ARBA00022989"/>
    </source>
</evidence>
<protein>
    <recommendedName>
        <fullName evidence="8">Rhodopsin domain-containing protein</fullName>
    </recommendedName>
</protein>
<evidence type="ECO:0000256" key="5">
    <source>
        <dbReference type="ARBA" id="ARBA00038359"/>
    </source>
</evidence>
<reference evidence="10" key="1">
    <citation type="journal article" date="2017" name="Genome Biol.">
        <title>Comparative genomics reveals high biological diversity and specific adaptations in the industrially and medically important fungal genus Aspergillus.</title>
        <authorList>
            <person name="de Vries R.P."/>
            <person name="Riley R."/>
            <person name="Wiebenga A."/>
            <person name="Aguilar-Osorio G."/>
            <person name="Amillis S."/>
            <person name="Uchima C.A."/>
            <person name="Anderluh G."/>
            <person name="Asadollahi M."/>
            <person name="Askin M."/>
            <person name="Barry K."/>
            <person name="Battaglia E."/>
            <person name="Bayram O."/>
            <person name="Benocci T."/>
            <person name="Braus-Stromeyer S.A."/>
            <person name="Caldana C."/>
            <person name="Canovas D."/>
            <person name="Cerqueira G.C."/>
            <person name="Chen F."/>
            <person name="Chen W."/>
            <person name="Choi C."/>
            <person name="Clum A."/>
            <person name="Dos Santos R.A."/>
            <person name="Damasio A.R."/>
            <person name="Diallinas G."/>
            <person name="Emri T."/>
            <person name="Fekete E."/>
            <person name="Flipphi M."/>
            <person name="Freyberg S."/>
            <person name="Gallo A."/>
            <person name="Gournas C."/>
            <person name="Habgood R."/>
            <person name="Hainaut M."/>
            <person name="Harispe M.L."/>
            <person name="Henrissat B."/>
            <person name="Hilden K.S."/>
            <person name="Hope R."/>
            <person name="Hossain A."/>
            <person name="Karabika E."/>
            <person name="Karaffa L."/>
            <person name="Karanyi Z."/>
            <person name="Krasevec N."/>
            <person name="Kuo A."/>
            <person name="Kusch H."/>
            <person name="LaButti K."/>
            <person name="Lagendijk E.L."/>
            <person name="Lapidus A."/>
            <person name="Levasseur A."/>
            <person name="Lindquist E."/>
            <person name="Lipzen A."/>
            <person name="Logrieco A.F."/>
            <person name="MacCabe A."/>
            <person name="Maekelae M.R."/>
            <person name="Malavazi I."/>
            <person name="Melin P."/>
            <person name="Meyer V."/>
            <person name="Mielnichuk N."/>
            <person name="Miskei M."/>
            <person name="Molnar A.P."/>
            <person name="Mule G."/>
            <person name="Ngan C.Y."/>
            <person name="Orejas M."/>
            <person name="Orosz E."/>
            <person name="Ouedraogo J.P."/>
            <person name="Overkamp K.M."/>
            <person name="Park H.-S."/>
            <person name="Perrone G."/>
            <person name="Piumi F."/>
            <person name="Punt P.J."/>
            <person name="Ram A.F."/>
            <person name="Ramon A."/>
            <person name="Rauscher S."/>
            <person name="Record E."/>
            <person name="Riano-Pachon D.M."/>
            <person name="Robert V."/>
            <person name="Roehrig J."/>
            <person name="Ruller R."/>
            <person name="Salamov A."/>
            <person name="Salih N.S."/>
            <person name="Samson R.A."/>
            <person name="Sandor E."/>
            <person name="Sanguinetti M."/>
            <person name="Schuetze T."/>
            <person name="Sepcic K."/>
            <person name="Shelest E."/>
            <person name="Sherlock G."/>
            <person name="Sophianopoulou V."/>
            <person name="Squina F.M."/>
            <person name="Sun H."/>
            <person name="Susca A."/>
            <person name="Todd R.B."/>
            <person name="Tsang A."/>
            <person name="Unkles S.E."/>
            <person name="van de Wiele N."/>
            <person name="van Rossen-Uffink D."/>
            <person name="Oliveira J.V."/>
            <person name="Vesth T.C."/>
            <person name="Visser J."/>
            <person name="Yu J.-H."/>
            <person name="Zhou M."/>
            <person name="Andersen M.R."/>
            <person name="Archer D.B."/>
            <person name="Baker S.E."/>
            <person name="Benoit I."/>
            <person name="Brakhage A.A."/>
            <person name="Braus G.H."/>
            <person name="Fischer R."/>
            <person name="Frisvad J.C."/>
            <person name="Goldman G.H."/>
            <person name="Houbraken J."/>
            <person name="Oakley B."/>
            <person name="Pocsi I."/>
            <person name="Scazzocchio C."/>
            <person name="Seiboth B."/>
            <person name="vanKuyk P.A."/>
            <person name="Wortman J."/>
            <person name="Dyer P.S."/>
            <person name="Grigoriev I.V."/>
        </authorList>
    </citation>
    <scope>NUCLEOTIDE SEQUENCE [LARGE SCALE GENOMIC DNA]</scope>
    <source>
        <strain evidence="10">ATCC 16872 / CBS 172.66 / WB 5094</strain>
    </source>
</reference>
<evidence type="ECO:0000259" key="8">
    <source>
        <dbReference type="Pfam" id="PF20684"/>
    </source>
</evidence>
<keyword evidence="2 7" id="KW-0812">Transmembrane</keyword>
<feature type="region of interest" description="Disordered" evidence="6">
    <location>
        <begin position="282"/>
        <end position="343"/>
    </location>
</feature>
<evidence type="ECO:0000256" key="4">
    <source>
        <dbReference type="ARBA" id="ARBA00023136"/>
    </source>
</evidence>
<dbReference type="Pfam" id="PF20684">
    <property type="entry name" value="Fung_rhodopsin"/>
    <property type="match status" value="1"/>
</dbReference>
<evidence type="ECO:0000256" key="7">
    <source>
        <dbReference type="SAM" id="Phobius"/>
    </source>
</evidence>
<feature type="compositionally biased region" description="Basic and acidic residues" evidence="6">
    <location>
        <begin position="307"/>
        <end position="335"/>
    </location>
</feature>
<gene>
    <name evidence="9" type="ORF">ASPACDRAFT_76643</name>
</gene>
<evidence type="ECO:0000313" key="10">
    <source>
        <dbReference type="Proteomes" id="UP000184546"/>
    </source>
</evidence>
<comment type="similarity">
    <text evidence="5">Belongs to the SAT4 family.</text>
</comment>
<keyword evidence="4 7" id="KW-0472">Membrane</keyword>
<dbReference type="InterPro" id="IPR049326">
    <property type="entry name" value="Rhodopsin_dom_fungi"/>
</dbReference>
<feature type="transmembrane region" description="Helical" evidence="7">
    <location>
        <begin position="81"/>
        <end position="107"/>
    </location>
</feature>
<dbReference type="STRING" id="690307.A0A1L9X153"/>
<proteinExistence type="inferred from homology"/>
<dbReference type="VEuPathDB" id="FungiDB:ASPACDRAFT_76643"/>
<feature type="transmembrane region" description="Helical" evidence="7">
    <location>
        <begin position="169"/>
        <end position="191"/>
    </location>
</feature>
<dbReference type="RefSeq" id="XP_020058586.1">
    <property type="nucleotide sequence ID" value="XM_020204742.1"/>
</dbReference>
<dbReference type="EMBL" id="KV878973">
    <property type="protein sequence ID" value="OJK02247.1"/>
    <property type="molecule type" value="Genomic_DNA"/>
</dbReference>
<feature type="transmembrane region" description="Helical" evidence="7">
    <location>
        <begin position="42"/>
        <end position="61"/>
    </location>
</feature>
<feature type="transmembrane region" description="Helical" evidence="7">
    <location>
        <begin position="203"/>
        <end position="221"/>
    </location>
</feature>
<accession>A0A1L9X153</accession>
<keyword evidence="10" id="KW-1185">Reference proteome</keyword>
<sequence length="359" mass="39152">MHNPDGSALEKGIWVAVGIATVILILRVAAKIKIRQLYVDDALMFISWALTLSSTVLLTFSVREGFGSDLTLLPTKNVEHILKYIALEVLLVTISTGIARCSFVIYLLGILGGNKKYQLALWVAMLLQLAANIVSAVLPMSICRDDRILWNANIKTTCGNTVAVVRFSYFSSSVNTATDLFLAVFPTIVFWNLNLRLRIKISLIVLLSLGLVAMIASIIKTTKLKDVPSVTNIGASGGVELIRWGFAESLIIIITSSVPCVRPLLISSVQKLSSAARSRSYELSGPYSKGKESAPGGHYYERQASGQRDDADSIEQILKDLHRPPSGSDRRRDEEGGVVVEGGIQKQVEFSVVTARDES</sequence>
<keyword evidence="3 7" id="KW-1133">Transmembrane helix</keyword>
<feature type="transmembrane region" description="Helical" evidence="7">
    <location>
        <begin position="119"/>
        <end position="142"/>
    </location>
</feature>
<organism evidence="9 10">
    <name type="scientific">Aspergillus aculeatus (strain ATCC 16872 / CBS 172.66 / WB 5094)</name>
    <dbReference type="NCBI Taxonomy" id="690307"/>
    <lineage>
        <taxon>Eukaryota</taxon>
        <taxon>Fungi</taxon>
        <taxon>Dikarya</taxon>
        <taxon>Ascomycota</taxon>
        <taxon>Pezizomycotina</taxon>
        <taxon>Eurotiomycetes</taxon>
        <taxon>Eurotiomycetidae</taxon>
        <taxon>Eurotiales</taxon>
        <taxon>Aspergillaceae</taxon>
        <taxon>Aspergillus</taxon>
        <taxon>Aspergillus subgen. Circumdati</taxon>
    </lineage>
</organism>
<feature type="transmembrane region" description="Helical" evidence="7">
    <location>
        <begin position="12"/>
        <end position="30"/>
    </location>
</feature>
<dbReference type="PANTHER" id="PTHR33048:SF155">
    <property type="entry name" value="INTEGRAL MEMBRANE PROTEIN"/>
    <property type="match status" value="1"/>
</dbReference>
<dbReference type="Proteomes" id="UP000184546">
    <property type="component" value="Unassembled WGS sequence"/>
</dbReference>